<dbReference type="KEGG" id="pnl:PNK_0028"/>
<dbReference type="InterPro" id="IPR036909">
    <property type="entry name" value="Cyt_c-like_dom_sf"/>
</dbReference>
<proteinExistence type="predicted"/>
<dbReference type="PATRIC" id="fig|389348.3.peg.32"/>
<dbReference type="SUPFAM" id="SSF46626">
    <property type="entry name" value="Cytochrome c"/>
    <property type="match status" value="1"/>
</dbReference>
<keyword evidence="2" id="KW-0560">Oxidoreductase</keyword>
<dbReference type="Gene3D" id="1.10.760.10">
    <property type="entry name" value="Cytochrome c-like domain"/>
    <property type="match status" value="1"/>
</dbReference>
<dbReference type="RefSeq" id="WP_059059511.1">
    <property type="nucleotide sequence ID" value="NZ_LN879502.1"/>
</dbReference>
<gene>
    <name evidence="2" type="primary">fixO</name>
    <name evidence="2" type="ORF">PNK_0028</name>
</gene>
<dbReference type="Proteomes" id="UP000069902">
    <property type="component" value="Chromosome cPNK"/>
</dbReference>
<dbReference type="EC" id="1.9.3.1" evidence="2"/>
<evidence type="ECO:0000313" key="2">
    <source>
        <dbReference type="EMBL" id="CUI15667.1"/>
    </source>
</evidence>
<keyword evidence="1" id="KW-1133">Transmembrane helix</keyword>
<protein>
    <submittedName>
        <fullName evidence="2">Putative cytochrome oxidase, cytochrome c subunit</fullName>
        <ecNumber evidence="2">1.9.3.1</ecNumber>
    </submittedName>
</protein>
<name>A0A0U5EP33_9BACT</name>
<dbReference type="InParanoid" id="A0A0U5EP33"/>
<organism evidence="2 3">
    <name type="scientific">Candidatus Protochlamydia naegleriophila</name>
    <dbReference type="NCBI Taxonomy" id="389348"/>
    <lineage>
        <taxon>Bacteria</taxon>
        <taxon>Pseudomonadati</taxon>
        <taxon>Chlamydiota</taxon>
        <taxon>Chlamydiia</taxon>
        <taxon>Parachlamydiales</taxon>
        <taxon>Parachlamydiaceae</taxon>
        <taxon>Candidatus Protochlamydia</taxon>
    </lineage>
</organism>
<dbReference type="EMBL" id="LN879502">
    <property type="protein sequence ID" value="CUI15667.1"/>
    <property type="molecule type" value="Genomic_DNA"/>
</dbReference>
<keyword evidence="1" id="KW-0472">Membrane</keyword>
<dbReference type="GO" id="GO:0016491">
    <property type="term" value="F:oxidoreductase activity"/>
    <property type="evidence" value="ECO:0007669"/>
    <property type="project" value="UniProtKB-KW"/>
</dbReference>
<feature type="transmembrane region" description="Helical" evidence="1">
    <location>
        <begin position="29"/>
        <end position="54"/>
    </location>
</feature>
<evidence type="ECO:0000256" key="1">
    <source>
        <dbReference type="SAM" id="Phobius"/>
    </source>
</evidence>
<reference evidence="3" key="1">
    <citation type="submission" date="2015-09" db="EMBL/GenBank/DDBJ databases">
        <authorList>
            <person name="Bertelli C."/>
        </authorList>
    </citation>
    <scope>NUCLEOTIDE SEQUENCE [LARGE SCALE GENOMIC DNA]</scope>
    <source>
        <strain evidence="3">KNic</strain>
    </source>
</reference>
<sequence>MTDNSKQEQATPHKEPAHTHFIHKLDKSAILVIIGVILLFSTSVAVVLVAPTYVDSTWTSPSSPYQVQMYKVEDPNIYISSASTGGADLQYVRHLKQDFTLLAFKESNNLRLVAPKELEKYITRTGDPQLKLTSRLLMLREPQGEAKVRAEQLSQSAQQSQKSDKPQERVTFQVLELYDPGVEEAFSFEPYGGILQNWVDENFAILDESVKHPYHQDYGVIYAQNPQEFRISTSRVGNTQRWRYDPNGRPLQSLAELKSPEMGFHSREELIYLGEHIYAVEGCWYCHTDQTRTLIQDTVLNGSDSFPAPPSSANEYIYQKITFAGTRRIGPDISRVGVKKPSRDWHKAHFWAPKTASAGSIMPSFQHFFDNDPRGTGKSSIGIPNHRFEAIYQYMMTKGTRITAPTQAWWLGKDPIKTKEIIEGQRVLK</sequence>
<keyword evidence="1" id="KW-0812">Transmembrane</keyword>
<evidence type="ECO:0000313" key="3">
    <source>
        <dbReference type="Proteomes" id="UP000069902"/>
    </source>
</evidence>
<dbReference type="AlphaFoldDB" id="A0A0U5EP33"/>
<dbReference type="GO" id="GO:0009055">
    <property type="term" value="F:electron transfer activity"/>
    <property type="evidence" value="ECO:0007669"/>
    <property type="project" value="InterPro"/>
</dbReference>
<dbReference type="GO" id="GO:0020037">
    <property type="term" value="F:heme binding"/>
    <property type="evidence" value="ECO:0007669"/>
    <property type="project" value="InterPro"/>
</dbReference>
<dbReference type="STRING" id="389348.PNK_0028"/>
<keyword evidence="3" id="KW-1185">Reference proteome</keyword>
<accession>A0A0U5EP33</accession>
<dbReference type="Pfam" id="PF02433">
    <property type="entry name" value="FixO"/>
    <property type="match status" value="1"/>
</dbReference>
<dbReference type="InterPro" id="IPR003468">
    <property type="entry name" value="Cyt_c_oxidase_monohaem-su/FixO"/>
</dbReference>